<evidence type="ECO:0000313" key="2">
    <source>
        <dbReference type="EMBL" id="QPH54011.1"/>
    </source>
</evidence>
<sequence length="201" mass="21648">MADKFLDKVYEIDGSTEELYTDWAASYDAELAEAGYATPGRCAAALASVVEDKAAPLIDVGCGTGLGGLALRLEGFETLDGLDLTQAMLDRAAERGIYRSLIRADAGELPFSAEDYANAAAIGLFSPDHAPAETIDAVLERLPSGGHFVFSLNDHALAERSYEARVMAWTDAGAAHCVFREYGEHLPARDLKSTVYVLRKR</sequence>
<dbReference type="Pfam" id="PF13649">
    <property type="entry name" value="Methyltransf_25"/>
    <property type="match status" value="1"/>
</dbReference>
<reference evidence="2 3" key="1">
    <citation type="submission" date="2020-11" db="EMBL/GenBank/DDBJ databases">
        <title>Description of Pontivivens ytuae sp. nov. isolated from deep sea sediment of Mariana Trench.</title>
        <authorList>
            <person name="Wang Z."/>
            <person name="Sun Q.-L."/>
            <person name="Xu X.-D."/>
            <person name="Tang Y.-Z."/>
            <person name="Zhang J."/>
        </authorList>
    </citation>
    <scope>NUCLEOTIDE SEQUENCE [LARGE SCALE GENOMIC DNA]</scope>
    <source>
        <strain evidence="2 3">MT2928</strain>
    </source>
</reference>
<dbReference type="AlphaFoldDB" id="A0A7S9LRW9"/>
<dbReference type="RefSeq" id="WP_196103220.1">
    <property type="nucleotide sequence ID" value="NZ_CP064942.1"/>
</dbReference>
<organism evidence="2 3">
    <name type="scientific">Pontivivens ytuae</name>
    <dbReference type="NCBI Taxonomy" id="2789856"/>
    <lineage>
        <taxon>Bacteria</taxon>
        <taxon>Pseudomonadati</taxon>
        <taxon>Pseudomonadota</taxon>
        <taxon>Alphaproteobacteria</taxon>
        <taxon>Rhodobacterales</taxon>
        <taxon>Paracoccaceae</taxon>
        <taxon>Pontivivens</taxon>
    </lineage>
</organism>
<dbReference type="Proteomes" id="UP000594800">
    <property type="component" value="Chromosome"/>
</dbReference>
<evidence type="ECO:0000259" key="1">
    <source>
        <dbReference type="Pfam" id="PF13649"/>
    </source>
</evidence>
<dbReference type="Gene3D" id="3.40.50.150">
    <property type="entry name" value="Vaccinia Virus protein VP39"/>
    <property type="match status" value="1"/>
</dbReference>
<gene>
    <name evidence="2" type="ORF">I0K15_19940</name>
</gene>
<dbReference type="CDD" id="cd02440">
    <property type="entry name" value="AdoMet_MTases"/>
    <property type="match status" value="1"/>
</dbReference>
<dbReference type="KEGG" id="poz:I0K15_19940"/>
<protein>
    <submittedName>
        <fullName evidence="2">Methyltransferase domain-containing protein</fullName>
    </submittedName>
</protein>
<evidence type="ECO:0000313" key="3">
    <source>
        <dbReference type="Proteomes" id="UP000594800"/>
    </source>
</evidence>
<dbReference type="SUPFAM" id="SSF53335">
    <property type="entry name" value="S-adenosyl-L-methionine-dependent methyltransferases"/>
    <property type="match status" value="1"/>
</dbReference>
<keyword evidence="2" id="KW-0489">Methyltransferase</keyword>
<accession>A0A7S9LRW9</accession>
<dbReference type="EMBL" id="CP064942">
    <property type="protein sequence ID" value="QPH54011.1"/>
    <property type="molecule type" value="Genomic_DNA"/>
</dbReference>
<keyword evidence="3" id="KW-1185">Reference proteome</keyword>
<name>A0A7S9LRW9_9RHOB</name>
<proteinExistence type="predicted"/>
<dbReference type="GO" id="GO:0032259">
    <property type="term" value="P:methylation"/>
    <property type="evidence" value="ECO:0007669"/>
    <property type="project" value="UniProtKB-KW"/>
</dbReference>
<dbReference type="InterPro" id="IPR041698">
    <property type="entry name" value="Methyltransf_25"/>
</dbReference>
<feature type="domain" description="Methyltransferase" evidence="1">
    <location>
        <begin position="58"/>
        <end position="142"/>
    </location>
</feature>
<dbReference type="InterPro" id="IPR029063">
    <property type="entry name" value="SAM-dependent_MTases_sf"/>
</dbReference>
<dbReference type="GO" id="GO:0008168">
    <property type="term" value="F:methyltransferase activity"/>
    <property type="evidence" value="ECO:0007669"/>
    <property type="project" value="UniProtKB-KW"/>
</dbReference>
<keyword evidence="2" id="KW-0808">Transferase</keyword>